<dbReference type="Proteomes" id="UP001499841">
    <property type="component" value="Unassembled WGS sequence"/>
</dbReference>
<gene>
    <name evidence="1" type="ORF">GCM10022262_09040</name>
</gene>
<proteinExistence type="predicted"/>
<organism evidence="1 2">
    <name type="scientific">Georgenia daeguensis</name>
    <dbReference type="NCBI Taxonomy" id="908355"/>
    <lineage>
        <taxon>Bacteria</taxon>
        <taxon>Bacillati</taxon>
        <taxon>Actinomycetota</taxon>
        <taxon>Actinomycetes</taxon>
        <taxon>Micrococcales</taxon>
        <taxon>Bogoriellaceae</taxon>
        <taxon>Georgenia</taxon>
    </lineage>
</organism>
<reference evidence="2" key="1">
    <citation type="journal article" date="2019" name="Int. J. Syst. Evol. Microbiol.">
        <title>The Global Catalogue of Microorganisms (GCM) 10K type strain sequencing project: providing services to taxonomists for standard genome sequencing and annotation.</title>
        <authorList>
            <consortium name="The Broad Institute Genomics Platform"/>
            <consortium name="The Broad Institute Genome Sequencing Center for Infectious Disease"/>
            <person name="Wu L."/>
            <person name="Ma J."/>
        </authorList>
    </citation>
    <scope>NUCLEOTIDE SEQUENCE [LARGE SCALE GENOMIC DNA]</scope>
    <source>
        <strain evidence="2">JCM 17459</strain>
    </source>
</reference>
<sequence length="73" mass="8196">MVLIGKTLRRAVRDCHQKGVRYVPAPPGTKVRLRGTHFRSRADGNKRQRFVGWSASLPILAEPFPRGSAARGW</sequence>
<name>A0ABP8ERH1_9MICO</name>
<keyword evidence="2" id="KW-1185">Reference proteome</keyword>
<evidence type="ECO:0000313" key="2">
    <source>
        <dbReference type="Proteomes" id="UP001499841"/>
    </source>
</evidence>
<accession>A0ABP8ERH1</accession>
<evidence type="ECO:0000313" key="1">
    <source>
        <dbReference type="EMBL" id="GAA4286545.1"/>
    </source>
</evidence>
<dbReference type="EMBL" id="BAABBA010000003">
    <property type="protein sequence ID" value="GAA4286545.1"/>
    <property type="molecule type" value="Genomic_DNA"/>
</dbReference>
<protein>
    <submittedName>
        <fullName evidence="1">Uncharacterized protein</fullName>
    </submittedName>
</protein>
<comment type="caution">
    <text evidence="1">The sequence shown here is derived from an EMBL/GenBank/DDBJ whole genome shotgun (WGS) entry which is preliminary data.</text>
</comment>